<keyword evidence="2" id="KW-1133">Transmembrane helix</keyword>
<sequence length="280" mass="30129">MAERIGAARRSAPEGKGVATRRRTSRRNNGLGAGEAIARGTAGGRKRRGRSGVRAGAGGGGSSGPCGAAPLPSPSSSSSSSLAHAPATAGKENSSPPPARSRTKWTAAGRPERERRRRRRRKGAAILLLVTVRFPAGVMRRVMKRRRKSRGRRRGRWGCRRAAPDESLSGSAKAMTAAASTFDMMDDKAASAADSRASSLRRKMTTMRLASSALRRKMTTMRLASSAWLRRPAGFGCRHSARVSAHRCPTPSHQLRVAMVTQQRRPRSKRHGGQNQRHVG</sequence>
<protein>
    <submittedName>
        <fullName evidence="3">Uncharacterized protein</fullName>
    </submittedName>
</protein>
<proteinExistence type="predicted"/>
<feature type="compositionally biased region" description="Gly residues" evidence="1">
    <location>
        <begin position="55"/>
        <end position="64"/>
    </location>
</feature>
<name>Q6YTK6_ORYSJ</name>
<feature type="region of interest" description="Disordered" evidence="1">
    <location>
        <begin position="260"/>
        <end position="280"/>
    </location>
</feature>
<reference evidence="4" key="2">
    <citation type="journal article" date="2008" name="Nucleic Acids Res.">
        <title>The rice annotation project database (RAP-DB): 2008 update.</title>
        <authorList>
            <consortium name="The rice annotation project (RAP)"/>
        </authorList>
    </citation>
    <scope>GENOME REANNOTATION</scope>
    <source>
        <strain evidence="4">cv. Nipponbare</strain>
    </source>
</reference>
<feature type="compositionally biased region" description="Basic residues" evidence="1">
    <location>
        <begin position="144"/>
        <end position="159"/>
    </location>
</feature>
<dbReference type="EMBL" id="AP006064">
    <property type="protein sequence ID" value="BAC99930.1"/>
    <property type="molecule type" value="Genomic_DNA"/>
</dbReference>
<keyword evidence="2" id="KW-0812">Transmembrane</keyword>
<feature type="region of interest" description="Disordered" evidence="1">
    <location>
        <begin position="144"/>
        <end position="171"/>
    </location>
</feature>
<feature type="region of interest" description="Disordered" evidence="1">
    <location>
        <begin position="1"/>
        <end position="120"/>
    </location>
</feature>
<feature type="compositionally biased region" description="Low complexity" evidence="1">
    <location>
        <begin position="65"/>
        <end position="89"/>
    </location>
</feature>
<evidence type="ECO:0000256" key="1">
    <source>
        <dbReference type="SAM" id="MobiDB-lite"/>
    </source>
</evidence>
<organism evidence="3 4">
    <name type="scientific">Oryza sativa subsp. japonica</name>
    <name type="common">Rice</name>
    <dbReference type="NCBI Taxonomy" id="39947"/>
    <lineage>
        <taxon>Eukaryota</taxon>
        <taxon>Viridiplantae</taxon>
        <taxon>Streptophyta</taxon>
        <taxon>Embryophyta</taxon>
        <taxon>Tracheophyta</taxon>
        <taxon>Spermatophyta</taxon>
        <taxon>Magnoliopsida</taxon>
        <taxon>Liliopsida</taxon>
        <taxon>Poales</taxon>
        <taxon>Poaceae</taxon>
        <taxon>BOP clade</taxon>
        <taxon>Oryzoideae</taxon>
        <taxon>Oryzeae</taxon>
        <taxon>Oryzinae</taxon>
        <taxon>Oryza</taxon>
        <taxon>Oryza sativa</taxon>
    </lineage>
</organism>
<evidence type="ECO:0000313" key="3">
    <source>
        <dbReference type="EMBL" id="BAC99930.1"/>
    </source>
</evidence>
<evidence type="ECO:0000256" key="2">
    <source>
        <dbReference type="SAM" id="Phobius"/>
    </source>
</evidence>
<feature type="transmembrane region" description="Helical" evidence="2">
    <location>
        <begin position="123"/>
        <end position="143"/>
    </location>
</feature>
<dbReference type="Proteomes" id="UP000000763">
    <property type="component" value="Chromosome 8"/>
</dbReference>
<gene>
    <name evidence="3" type="primary">OSJNBa0023I13.28</name>
</gene>
<accession>Q6YTK6</accession>
<reference evidence="4" key="1">
    <citation type="journal article" date="2005" name="Nature">
        <title>The map-based sequence of the rice genome.</title>
        <authorList>
            <consortium name="International rice genome sequencing project (IRGSP)"/>
            <person name="Matsumoto T."/>
            <person name="Wu J."/>
            <person name="Kanamori H."/>
            <person name="Katayose Y."/>
            <person name="Fujisawa M."/>
            <person name="Namiki N."/>
            <person name="Mizuno H."/>
            <person name="Yamamoto K."/>
            <person name="Antonio B.A."/>
            <person name="Baba T."/>
            <person name="Sakata K."/>
            <person name="Nagamura Y."/>
            <person name="Aoki H."/>
            <person name="Arikawa K."/>
            <person name="Arita K."/>
            <person name="Bito T."/>
            <person name="Chiden Y."/>
            <person name="Fujitsuka N."/>
            <person name="Fukunaka R."/>
            <person name="Hamada M."/>
            <person name="Harada C."/>
            <person name="Hayashi A."/>
            <person name="Hijishita S."/>
            <person name="Honda M."/>
            <person name="Hosokawa S."/>
            <person name="Ichikawa Y."/>
            <person name="Idonuma A."/>
            <person name="Iijima M."/>
            <person name="Ikeda M."/>
            <person name="Ikeno M."/>
            <person name="Ito K."/>
            <person name="Ito S."/>
            <person name="Ito T."/>
            <person name="Ito Y."/>
            <person name="Ito Y."/>
            <person name="Iwabuchi A."/>
            <person name="Kamiya K."/>
            <person name="Karasawa W."/>
            <person name="Kurita K."/>
            <person name="Katagiri S."/>
            <person name="Kikuta A."/>
            <person name="Kobayashi H."/>
            <person name="Kobayashi N."/>
            <person name="Machita K."/>
            <person name="Maehara T."/>
            <person name="Masukawa M."/>
            <person name="Mizubayashi T."/>
            <person name="Mukai Y."/>
            <person name="Nagasaki H."/>
            <person name="Nagata Y."/>
            <person name="Naito S."/>
            <person name="Nakashima M."/>
            <person name="Nakama Y."/>
            <person name="Nakamichi Y."/>
            <person name="Nakamura M."/>
            <person name="Meguro A."/>
            <person name="Negishi M."/>
            <person name="Ohta I."/>
            <person name="Ohta T."/>
            <person name="Okamoto M."/>
            <person name="Ono N."/>
            <person name="Saji S."/>
            <person name="Sakaguchi M."/>
            <person name="Sakai K."/>
            <person name="Shibata M."/>
            <person name="Shimokawa T."/>
            <person name="Song J."/>
            <person name="Takazaki Y."/>
            <person name="Terasawa K."/>
            <person name="Tsugane M."/>
            <person name="Tsuji K."/>
            <person name="Ueda S."/>
            <person name="Waki K."/>
            <person name="Yamagata H."/>
            <person name="Yamamoto M."/>
            <person name="Yamamoto S."/>
            <person name="Yamane H."/>
            <person name="Yoshiki S."/>
            <person name="Yoshihara R."/>
            <person name="Yukawa K."/>
            <person name="Zhong H."/>
            <person name="Yano M."/>
            <person name="Yuan Q."/>
            <person name="Ouyang S."/>
            <person name="Liu J."/>
            <person name="Jones K.M."/>
            <person name="Gansberger K."/>
            <person name="Moffat K."/>
            <person name="Hill J."/>
            <person name="Bera J."/>
            <person name="Fadrosh D."/>
            <person name="Jin S."/>
            <person name="Johri S."/>
            <person name="Kim M."/>
            <person name="Overton L."/>
            <person name="Reardon M."/>
            <person name="Tsitrin T."/>
            <person name="Vuong H."/>
            <person name="Weaver B."/>
            <person name="Ciecko A."/>
            <person name="Tallon L."/>
            <person name="Jackson J."/>
            <person name="Pai G."/>
            <person name="Aken S.V."/>
            <person name="Utterback T."/>
            <person name="Reidmuller S."/>
            <person name="Feldblyum T."/>
            <person name="Hsiao J."/>
            <person name="Zismann V."/>
            <person name="Iobst S."/>
            <person name="de Vazeille A.R."/>
            <person name="Buell C.R."/>
            <person name="Ying K."/>
            <person name="Li Y."/>
            <person name="Lu T."/>
            <person name="Huang Y."/>
            <person name="Zhao Q."/>
            <person name="Feng Q."/>
            <person name="Zhang L."/>
            <person name="Zhu J."/>
            <person name="Weng Q."/>
            <person name="Mu J."/>
            <person name="Lu Y."/>
            <person name="Fan D."/>
            <person name="Liu Y."/>
            <person name="Guan J."/>
            <person name="Zhang Y."/>
            <person name="Yu S."/>
            <person name="Liu X."/>
            <person name="Zhang Y."/>
            <person name="Hong G."/>
            <person name="Han B."/>
            <person name="Choisne N."/>
            <person name="Demange N."/>
            <person name="Orjeda G."/>
            <person name="Samain S."/>
            <person name="Cattolico L."/>
            <person name="Pelletier E."/>
            <person name="Couloux A."/>
            <person name="Segurens B."/>
            <person name="Wincker P."/>
            <person name="D'Hont A."/>
            <person name="Scarpelli C."/>
            <person name="Weissenbach J."/>
            <person name="Salanoubat M."/>
            <person name="Quetier F."/>
            <person name="Yu Y."/>
            <person name="Kim H.R."/>
            <person name="Rambo T."/>
            <person name="Currie J."/>
            <person name="Collura K."/>
            <person name="Luo M."/>
            <person name="Yang T."/>
            <person name="Ammiraju J.S.S."/>
            <person name="Engler F."/>
            <person name="Soderlund C."/>
            <person name="Wing R.A."/>
            <person name="Palmer L.E."/>
            <person name="de la Bastide M."/>
            <person name="Spiegel L."/>
            <person name="Nascimento L."/>
            <person name="Zutavern T."/>
            <person name="O'Shaughnessy A."/>
            <person name="Dike S."/>
            <person name="Dedhia N."/>
            <person name="Preston R."/>
            <person name="Balija V."/>
            <person name="McCombie W.R."/>
            <person name="Chow T."/>
            <person name="Chen H."/>
            <person name="Chung M."/>
            <person name="Chen C."/>
            <person name="Shaw J."/>
            <person name="Wu H."/>
            <person name="Hsiao K."/>
            <person name="Chao Y."/>
            <person name="Chu M."/>
            <person name="Cheng C."/>
            <person name="Hour A."/>
            <person name="Lee P."/>
            <person name="Lin S."/>
            <person name="Lin Y."/>
            <person name="Liou J."/>
            <person name="Liu S."/>
            <person name="Hsing Y."/>
            <person name="Raghuvanshi S."/>
            <person name="Mohanty A."/>
            <person name="Bharti A.K."/>
            <person name="Gaur A."/>
            <person name="Gupta V."/>
            <person name="Kumar D."/>
            <person name="Ravi V."/>
            <person name="Vij S."/>
            <person name="Kapur A."/>
            <person name="Khurana P."/>
            <person name="Khurana P."/>
            <person name="Khurana J.P."/>
            <person name="Tyagi A.K."/>
            <person name="Gaikwad K."/>
            <person name="Singh A."/>
            <person name="Dalal V."/>
            <person name="Srivastava S."/>
            <person name="Dixit A."/>
            <person name="Pal A.K."/>
            <person name="Ghazi I.A."/>
            <person name="Yadav M."/>
            <person name="Pandit A."/>
            <person name="Bhargava A."/>
            <person name="Sureshbabu K."/>
            <person name="Batra K."/>
            <person name="Sharma T.R."/>
            <person name="Mohapatra T."/>
            <person name="Singh N.K."/>
            <person name="Messing J."/>
            <person name="Nelson A.B."/>
            <person name="Fuks G."/>
            <person name="Kavchok S."/>
            <person name="Keizer G."/>
            <person name="Linton E."/>
            <person name="Llaca V."/>
            <person name="Song R."/>
            <person name="Tanyolac B."/>
            <person name="Young S."/>
            <person name="Ho-Il K."/>
            <person name="Hahn J.H."/>
            <person name="Sangsakoo G."/>
            <person name="Vanavichit A."/>
            <person name="de Mattos Luiz.A.T."/>
            <person name="Zimmer P.D."/>
            <person name="Malone G."/>
            <person name="Dellagostin O."/>
            <person name="de Oliveira A.C."/>
            <person name="Bevan M."/>
            <person name="Bancroft I."/>
            <person name="Minx P."/>
            <person name="Cordum H."/>
            <person name="Wilson R."/>
            <person name="Cheng Z."/>
            <person name="Jin W."/>
            <person name="Jiang J."/>
            <person name="Leong S.A."/>
            <person name="Iwama H."/>
            <person name="Gojobori T."/>
            <person name="Itoh T."/>
            <person name="Niimura Y."/>
            <person name="Fujii Y."/>
            <person name="Habara T."/>
            <person name="Sakai H."/>
            <person name="Sato Y."/>
            <person name="Wilson G."/>
            <person name="Kumar K."/>
            <person name="McCouch S."/>
            <person name="Juretic N."/>
            <person name="Hoen D."/>
            <person name="Wright S."/>
            <person name="Bruskiewich R."/>
            <person name="Bureau T."/>
            <person name="Miyao A."/>
            <person name="Hirochika H."/>
            <person name="Nishikawa T."/>
            <person name="Kadowaki K."/>
            <person name="Sugiura M."/>
            <person name="Burr B."/>
            <person name="Sasaki T."/>
        </authorList>
    </citation>
    <scope>NUCLEOTIDE SEQUENCE [LARGE SCALE GENOMIC DNA]</scope>
    <source>
        <strain evidence="4">cv. Nipponbare</strain>
    </source>
</reference>
<keyword evidence="2" id="KW-0472">Membrane</keyword>
<evidence type="ECO:0000313" key="4">
    <source>
        <dbReference type="Proteomes" id="UP000000763"/>
    </source>
</evidence>
<dbReference type="AlphaFoldDB" id="Q6YTK6"/>